<gene>
    <name evidence="1" type="ORF">CANTADRAFT_131180</name>
</gene>
<dbReference type="RefSeq" id="XP_020067102.1">
    <property type="nucleotide sequence ID" value="XM_020206245.1"/>
</dbReference>
<dbReference type="GeneID" id="30980382"/>
<protein>
    <submittedName>
        <fullName evidence="1">Uncharacterized protein</fullName>
    </submittedName>
</protein>
<accession>A0A1E4SR45</accession>
<organism evidence="1 2">
    <name type="scientific">Suhomyces tanzawaensis NRRL Y-17324</name>
    <dbReference type="NCBI Taxonomy" id="984487"/>
    <lineage>
        <taxon>Eukaryota</taxon>
        <taxon>Fungi</taxon>
        <taxon>Dikarya</taxon>
        <taxon>Ascomycota</taxon>
        <taxon>Saccharomycotina</taxon>
        <taxon>Pichiomycetes</taxon>
        <taxon>Debaryomycetaceae</taxon>
        <taxon>Suhomyces</taxon>
    </lineage>
</organism>
<dbReference type="Proteomes" id="UP000094285">
    <property type="component" value="Unassembled WGS sequence"/>
</dbReference>
<reference evidence="2" key="1">
    <citation type="submission" date="2016-05" db="EMBL/GenBank/DDBJ databases">
        <title>Comparative genomics of biotechnologically important yeasts.</title>
        <authorList>
            <consortium name="DOE Joint Genome Institute"/>
            <person name="Riley R."/>
            <person name="Haridas S."/>
            <person name="Wolfe K.H."/>
            <person name="Lopes M.R."/>
            <person name="Hittinger C.T."/>
            <person name="Goker M."/>
            <person name="Salamov A."/>
            <person name="Wisecaver J."/>
            <person name="Long T.M."/>
            <person name="Aerts A.L."/>
            <person name="Barry K."/>
            <person name="Choi C."/>
            <person name="Clum A."/>
            <person name="Coughlan A.Y."/>
            <person name="Deshpande S."/>
            <person name="Douglass A.P."/>
            <person name="Hanson S.J."/>
            <person name="Klenk H.-P."/>
            <person name="Labutti K."/>
            <person name="Lapidus A."/>
            <person name="Lindquist E."/>
            <person name="Lipzen A."/>
            <person name="Meier-Kolthoff J.P."/>
            <person name="Ohm R.A."/>
            <person name="Otillar R.P."/>
            <person name="Pangilinan J."/>
            <person name="Peng Y."/>
            <person name="Rokas A."/>
            <person name="Rosa C.A."/>
            <person name="Scheuner C."/>
            <person name="Sibirny A.A."/>
            <person name="Slot J.C."/>
            <person name="Stielow J.B."/>
            <person name="Sun H."/>
            <person name="Kurtzman C.P."/>
            <person name="Blackwell M."/>
            <person name="Grigoriev I.V."/>
            <person name="Jeffries T.W."/>
        </authorList>
    </citation>
    <scope>NUCLEOTIDE SEQUENCE [LARGE SCALE GENOMIC DNA]</scope>
    <source>
        <strain evidence="2">NRRL Y-17324</strain>
    </source>
</reference>
<proteinExistence type="predicted"/>
<dbReference type="AlphaFoldDB" id="A0A1E4SR45"/>
<keyword evidence="2" id="KW-1185">Reference proteome</keyword>
<dbReference type="EMBL" id="KV453909">
    <property type="protein sequence ID" value="ODV81980.1"/>
    <property type="molecule type" value="Genomic_DNA"/>
</dbReference>
<evidence type="ECO:0000313" key="2">
    <source>
        <dbReference type="Proteomes" id="UP000094285"/>
    </source>
</evidence>
<evidence type="ECO:0000313" key="1">
    <source>
        <dbReference type="EMBL" id="ODV81980.1"/>
    </source>
</evidence>
<sequence>MIFPMRDTNECLDNPRLQHATSYLEHRRHTKAGSVLTMGPDNRNKCSRWSGTSEMGHIIGARPLHHTPLPPFFCTTIATLDYALVLTKLALLLQPR</sequence>
<name>A0A1E4SR45_9ASCO</name>